<dbReference type="PANTHER" id="PTHR12845">
    <property type="entry name" value="GUANINE NUCLEOTIDE EXCHANGE FACTOR"/>
    <property type="match status" value="1"/>
</dbReference>
<feature type="domain" description="DH" evidence="1">
    <location>
        <begin position="1"/>
        <end position="148"/>
    </location>
</feature>
<organism evidence="2 3">
    <name type="scientific">Cyprinus carpio</name>
    <name type="common">Common carp</name>
    <dbReference type="NCBI Taxonomy" id="7962"/>
    <lineage>
        <taxon>Eukaryota</taxon>
        <taxon>Metazoa</taxon>
        <taxon>Chordata</taxon>
        <taxon>Craniata</taxon>
        <taxon>Vertebrata</taxon>
        <taxon>Euteleostomi</taxon>
        <taxon>Actinopterygii</taxon>
        <taxon>Neopterygii</taxon>
        <taxon>Teleostei</taxon>
        <taxon>Ostariophysi</taxon>
        <taxon>Cypriniformes</taxon>
        <taxon>Cyprinidae</taxon>
        <taxon>Cyprininae</taxon>
        <taxon>Cyprinus</taxon>
    </lineage>
</organism>
<name>A0A8C1GQN2_CYPCA</name>
<dbReference type="PROSITE" id="PS50010">
    <property type="entry name" value="DH_2"/>
    <property type="match status" value="1"/>
</dbReference>
<protein>
    <recommendedName>
        <fullName evidence="1">DH domain-containing protein</fullName>
    </recommendedName>
</protein>
<reference evidence="2" key="1">
    <citation type="submission" date="2025-08" db="UniProtKB">
        <authorList>
            <consortium name="Ensembl"/>
        </authorList>
    </citation>
    <scope>IDENTIFICATION</scope>
</reference>
<sequence length="148" mass="17462">LQEHLYEVVTSEQSYLQRLTMVVEHFQESSVLKDALARRDRKSLFSSIAKIKEISQSFMDAMLMELASSVFCDVICDVVHQYTLGPFDAYINYIHNMPYQEQTNANWLYCILQRYSLKTRIIYPQTVEILHKLQEDPRCNRLSLKSFL</sequence>
<dbReference type="Gene3D" id="1.20.900.10">
    <property type="entry name" value="Dbl homology (DH) domain"/>
    <property type="match status" value="1"/>
</dbReference>
<dbReference type="InterPro" id="IPR000219">
    <property type="entry name" value="DH_dom"/>
</dbReference>
<dbReference type="Pfam" id="PF00621">
    <property type="entry name" value="RhoGEF"/>
    <property type="match status" value="1"/>
</dbReference>
<evidence type="ECO:0000313" key="3">
    <source>
        <dbReference type="Proteomes" id="UP000694427"/>
    </source>
</evidence>
<dbReference type="Proteomes" id="UP000694427">
    <property type="component" value="Unplaced"/>
</dbReference>
<dbReference type="Ensembl" id="ENSCCRT00010013527.1">
    <property type="protein sequence ID" value="ENSCCRP00010012419.1"/>
    <property type="gene ID" value="ENSCCRG00010005257.1"/>
</dbReference>
<dbReference type="PANTHER" id="PTHR12845:SF10">
    <property type="entry name" value="EPHEXIN-1-LIKE"/>
    <property type="match status" value="1"/>
</dbReference>
<dbReference type="InterPro" id="IPR047271">
    <property type="entry name" value="Ephexin-like"/>
</dbReference>
<evidence type="ECO:0000259" key="1">
    <source>
        <dbReference type="PROSITE" id="PS50010"/>
    </source>
</evidence>
<reference evidence="2" key="2">
    <citation type="submission" date="2025-09" db="UniProtKB">
        <authorList>
            <consortium name="Ensembl"/>
        </authorList>
    </citation>
    <scope>IDENTIFICATION</scope>
</reference>
<dbReference type="GO" id="GO:0005085">
    <property type="term" value="F:guanyl-nucleotide exchange factor activity"/>
    <property type="evidence" value="ECO:0007669"/>
    <property type="project" value="InterPro"/>
</dbReference>
<keyword evidence="3" id="KW-1185">Reference proteome</keyword>
<evidence type="ECO:0000313" key="2">
    <source>
        <dbReference type="Ensembl" id="ENSCCRP00010012419.1"/>
    </source>
</evidence>
<dbReference type="InterPro" id="IPR035899">
    <property type="entry name" value="DBL_dom_sf"/>
</dbReference>
<proteinExistence type="predicted"/>
<dbReference type="AlphaFoldDB" id="A0A8C1GQN2"/>
<dbReference type="SUPFAM" id="SSF48065">
    <property type="entry name" value="DBL homology domain (DH-domain)"/>
    <property type="match status" value="1"/>
</dbReference>
<accession>A0A8C1GQN2</accession>